<dbReference type="InterPro" id="IPR015813">
    <property type="entry name" value="Pyrv/PenolPyrv_kinase-like_dom"/>
</dbReference>
<dbReference type="GO" id="GO:0004451">
    <property type="term" value="F:isocitrate lyase activity"/>
    <property type="evidence" value="ECO:0007669"/>
    <property type="project" value="UniProtKB-UniRule"/>
</dbReference>
<dbReference type="Proteomes" id="UP000277179">
    <property type="component" value="Unassembled WGS sequence"/>
</dbReference>
<reference evidence="12 13" key="1">
    <citation type="submission" date="2018-08" db="EMBL/GenBank/DDBJ databases">
        <title>Recombination of ecologically and evolutionarily significant loci maintains genetic cohesion in the Pseudomonas syringae species complex.</title>
        <authorList>
            <person name="Dillon M."/>
            <person name="Thakur S."/>
            <person name="Almeida R.N.D."/>
            <person name="Weir B.S."/>
            <person name="Guttman D.S."/>
        </authorList>
    </citation>
    <scope>NUCLEOTIDE SEQUENCE [LARGE SCALE GENOMIC DNA]</scope>
    <source>
        <strain evidence="12 13">ICMP 11288</strain>
    </source>
</reference>
<dbReference type="PANTHER" id="PTHR21631:SF3">
    <property type="entry name" value="BIFUNCTIONAL GLYOXYLATE CYCLE PROTEIN"/>
    <property type="match status" value="1"/>
</dbReference>
<evidence type="ECO:0000256" key="8">
    <source>
        <dbReference type="ARBA" id="ARBA00023531"/>
    </source>
</evidence>
<keyword evidence="4" id="KW-0329">Glyoxylate bypass</keyword>
<evidence type="ECO:0000256" key="4">
    <source>
        <dbReference type="ARBA" id="ARBA00022435"/>
    </source>
</evidence>
<evidence type="ECO:0000256" key="2">
    <source>
        <dbReference type="ARBA" id="ARBA00005704"/>
    </source>
</evidence>
<dbReference type="NCBIfam" id="NF011645">
    <property type="entry name" value="PRK15063.1"/>
    <property type="match status" value="1"/>
</dbReference>
<keyword evidence="5" id="KW-0816">Tricarboxylic acid cycle</keyword>
<organism evidence="12 13">
    <name type="scientific">Pseudomonas salomonii</name>
    <dbReference type="NCBI Taxonomy" id="191391"/>
    <lineage>
        <taxon>Bacteria</taxon>
        <taxon>Pseudomonadati</taxon>
        <taxon>Pseudomonadota</taxon>
        <taxon>Gammaproteobacteria</taxon>
        <taxon>Pseudomonadales</taxon>
        <taxon>Pseudomonadaceae</taxon>
        <taxon>Pseudomonas</taxon>
    </lineage>
</organism>
<accession>A0A3M4QHX3</accession>
<evidence type="ECO:0000313" key="12">
    <source>
        <dbReference type="EMBL" id="RMQ90087.1"/>
    </source>
</evidence>
<dbReference type="Pfam" id="PF00463">
    <property type="entry name" value="ICL"/>
    <property type="match status" value="2"/>
</dbReference>
<gene>
    <name evidence="12" type="ORF">ALP97_04742</name>
</gene>
<evidence type="ECO:0000256" key="1">
    <source>
        <dbReference type="ARBA" id="ARBA00004793"/>
    </source>
</evidence>
<dbReference type="InterPro" id="IPR040442">
    <property type="entry name" value="Pyrv_kinase-like_dom_sf"/>
</dbReference>
<keyword evidence="6" id="KW-0479">Metal-binding</keyword>
<dbReference type="GO" id="GO:0006099">
    <property type="term" value="P:tricarboxylic acid cycle"/>
    <property type="evidence" value="ECO:0007669"/>
    <property type="project" value="UniProtKB-UniRule"/>
</dbReference>
<comment type="catalytic activity">
    <reaction evidence="8">
        <text>D-threo-isocitrate = glyoxylate + succinate</text>
        <dbReference type="Rhea" id="RHEA:13245"/>
        <dbReference type="ChEBI" id="CHEBI:15562"/>
        <dbReference type="ChEBI" id="CHEBI:30031"/>
        <dbReference type="ChEBI" id="CHEBI:36655"/>
        <dbReference type="EC" id="4.1.3.1"/>
    </reaction>
</comment>
<comment type="similarity">
    <text evidence="2 11">Belongs to the isocitrate lyase/PEP mutase superfamily. Isocitrate lyase family.</text>
</comment>
<evidence type="ECO:0000256" key="5">
    <source>
        <dbReference type="ARBA" id="ARBA00022532"/>
    </source>
</evidence>
<dbReference type="AlphaFoldDB" id="A0A3M4QHX3"/>
<dbReference type="InterPro" id="IPR018523">
    <property type="entry name" value="Isocitrate_lyase_ph_CS"/>
</dbReference>
<evidence type="ECO:0000256" key="3">
    <source>
        <dbReference type="ARBA" id="ARBA00017446"/>
    </source>
</evidence>
<proteinExistence type="inferred from homology"/>
<dbReference type="SUPFAM" id="SSF51621">
    <property type="entry name" value="Phosphoenolpyruvate/pyruvate domain"/>
    <property type="match status" value="1"/>
</dbReference>
<evidence type="ECO:0000256" key="7">
    <source>
        <dbReference type="ARBA" id="ARBA00023239"/>
    </source>
</evidence>
<dbReference type="GO" id="GO:0046872">
    <property type="term" value="F:metal ion binding"/>
    <property type="evidence" value="ECO:0007669"/>
    <property type="project" value="UniProtKB-KW"/>
</dbReference>
<keyword evidence="7 11" id="KW-0456">Lyase</keyword>
<comment type="caution">
    <text evidence="12">The sequence shown here is derived from an EMBL/GenBank/DDBJ whole genome shotgun (WGS) entry which is preliminary data.</text>
</comment>
<evidence type="ECO:0000256" key="6">
    <source>
        <dbReference type="ARBA" id="ARBA00022723"/>
    </source>
</evidence>
<dbReference type="CDD" id="cd00377">
    <property type="entry name" value="ICL_PEPM"/>
    <property type="match status" value="1"/>
</dbReference>
<dbReference type="InterPro" id="IPR039556">
    <property type="entry name" value="ICL/PEPM"/>
</dbReference>
<comment type="function">
    <text evidence="9">Involved in the metabolic adaptation in response to environmental changes. Catalyzes the reversible formation of succinate and glyoxylate from isocitrate, a key step of the glyoxylate cycle, which operates as an anaplerotic route for replenishing the tricarboxylic acid cycle during growth on fatty acid substrates.</text>
</comment>
<evidence type="ECO:0000256" key="10">
    <source>
        <dbReference type="NCBIfam" id="TIGR01346"/>
    </source>
</evidence>
<dbReference type="EMBL" id="RBRL01000134">
    <property type="protein sequence ID" value="RMQ90087.1"/>
    <property type="molecule type" value="Genomic_DNA"/>
</dbReference>
<name>A0A3M4QHX3_9PSED</name>
<dbReference type="FunFam" id="3.20.20.60:FF:000005">
    <property type="entry name" value="Isocitrate lyase"/>
    <property type="match status" value="1"/>
</dbReference>
<comment type="pathway">
    <text evidence="1">Carbohydrate metabolism; glyoxylate cycle; (S)-malate from isocitrate: step 1/2.</text>
</comment>
<dbReference type="NCBIfam" id="TIGR01346">
    <property type="entry name" value="isocit_lyase"/>
    <property type="match status" value="2"/>
</dbReference>
<dbReference type="InterPro" id="IPR006254">
    <property type="entry name" value="Isocitrate_lyase"/>
</dbReference>
<evidence type="ECO:0000256" key="11">
    <source>
        <dbReference type="PIRNR" id="PIRNR001362"/>
    </source>
</evidence>
<dbReference type="GO" id="GO:0006097">
    <property type="term" value="P:glyoxylate cycle"/>
    <property type="evidence" value="ECO:0007669"/>
    <property type="project" value="UniProtKB-KW"/>
</dbReference>
<evidence type="ECO:0000313" key="13">
    <source>
        <dbReference type="Proteomes" id="UP000277179"/>
    </source>
</evidence>
<sequence length="590" mass="64871">MKKSTTKHLTSQKSLCMMASLPLIRGPGKGLRIAALSYPPEPIRVCTAHKVCLTLVATGTKLSRGTEANQVTRLRTDGSYQGPRRPKTVRSLPLPAQFLLSQRVHPVAFPVEPDLAAQASGQRAATTTHLIRGWQMEFSTQTYATRFFPMALTREQQIAALEKDWAENPRWKGVTRAYSAADVVRLRGSVQPEHTFAKLGAEKLWKLVTQGAKPSFRPEKDFVNCMGALTGGQAVQQVKAGIQAIYLSGWQVAADNNSAESMYPDQSLYPVDSVPTVVKRINNSFRRADQIQWKAGKGPGDEGYIDYFAPIVADAEAGFGGVLNAYELMKSMIEAGAAGVHFEDQLASVKKCGHMGGKVLVPTQEAVQKLTAARLAADVAGTPTIILARTDANAADLLTSDCDPYDQPFVTGERTQEGFYKVRAGLDQAIARGLAYAPYADLIWCETAKPDLDEARRFAEAIKKEYPDQLLSYNCSPSFNWKKNLDDATIAKFQRELSAMGYKHQFITLAGIHNMWHSMFNLAHDYARNDMTAYVKLQEQEFADAAKGYTFVAHQQEVGTGYFDDMTTVIQGGTSSVTALTGSTEEEQFH</sequence>
<dbReference type="Gene3D" id="3.20.20.60">
    <property type="entry name" value="Phosphoenolpyruvate-binding domains"/>
    <property type="match status" value="1"/>
</dbReference>
<dbReference type="PANTHER" id="PTHR21631">
    <property type="entry name" value="ISOCITRATE LYASE/MALATE SYNTHASE"/>
    <property type="match status" value="1"/>
</dbReference>
<evidence type="ECO:0000256" key="9">
    <source>
        <dbReference type="ARBA" id="ARBA00053855"/>
    </source>
</evidence>
<dbReference type="PROSITE" id="PS00161">
    <property type="entry name" value="ISOCITRATE_LYASE"/>
    <property type="match status" value="1"/>
</dbReference>
<protein>
    <recommendedName>
        <fullName evidence="3 10">Isocitrate lyase</fullName>
    </recommendedName>
</protein>